<keyword evidence="6" id="KW-0653">Protein transport</keyword>
<dbReference type="KEGG" id="psl:Psta_1118"/>
<feature type="transmembrane region" description="Helical" evidence="7">
    <location>
        <begin position="197"/>
        <end position="220"/>
    </location>
</feature>
<reference evidence="9 10" key="1">
    <citation type="journal article" date="2009" name="Stand. Genomic Sci.">
        <title>Complete genome sequence of Pirellula staleyi type strain (ATCC 27377).</title>
        <authorList>
            <person name="Clum A."/>
            <person name="Tindall B.J."/>
            <person name="Sikorski J."/>
            <person name="Ivanova N."/>
            <person name="Mavrommatis K."/>
            <person name="Lucas S."/>
            <person name="Glavina del Rio T."/>
            <person name="Nolan M."/>
            <person name="Chen F."/>
            <person name="Tice H."/>
            <person name="Pitluck S."/>
            <person name="Cheng J.F."/>
            <person name="Chertkov O."/>
            <person name="Brettin T."/>
            <person name="Han C."/>
            <person name="Detter J.C."/>
            <person name="Kuske C."/>
            <person name="Bruce D."/>
            <person name="Goodwin L."/>
            <person name="Ovchinikova G."/>
            <person name="Pati A."/>
            <person name="Mikhailova N."/>
            <person name="Chen A."/>
            <person name="Palaniappan K."/>
            <person name="Land M."/>
            <person name="Hauser L."/>
            <person name="Chang Y.J."/>
            <person name="Jeffries C.D."/>
            <person name="Chain P."/>
            <person name="Rohde M."/>
            <person name="Goker M."/>
            <person name="Bristow J."/>
            <person name="Eisen J.A."/>
            <person name="Markowitz V."/>
            <person name="Hugenholtz P."/>
            <person name="Kyrpides N.C."/>
            <person name="Klenk H.P."/>
            <person name="Lapidus A."/>
        </authorList>
    </citation>
    <scope>NUCLEOTIDE SEQUENCE [LARGE SCALE GENOMIC DNA]</scope>
    <source>
        <strain evidence="10">ATCC 27377 / DSM 6068 / ICPB 4128</strain>
    </source>
</reference>
<keyword evidence="3 7" id="KW-0812">Transmembrane</keyword>
<accession>D2R8X4</accession>
<organism evidence="9 10">
    <name type="scientific">Pirellula staleyi (strain ATCC 27377 / DSM 6068 / ICPB 4128)</name>
    <name type="common">Pirella staleyi</name>
    <dbReference type="NCBI Taxonomy" id="530564"/>
    <lineage>
        <taxon>Bacteria</taxon>
        <taxon>Pseudomonadati</taxon>
        <taxon>Planctomycetota</taxon>
        <taxon>Planctomycetia</taxon>
        <taxon>Pirellulales</taxon>
        <taxon>Pirellulaceae</taxon>
        <taxon>Pirellula</taxon>
    </lineage>
</organism>
<dbReference type="Proteomes" id="UP000001887">
    <property type="component" value="Chromosome"/>
</dbReference>
<dbReference type="InterPro" id="IPR050790">
    <property type="entry name" value="ExbB/TolQ_transport"/>
</dbReference>
<keyword evidence="6" id="KW-0813">Transport</keyword>
<dbReference type="Pfam" id="PF01618">
    <property type="entry name" value="MotA_ExbB"/>
    <property type="match status" value="1"/>
</dbReference>
<comment type="subcellular location">
    <subcellularLocation>
        <location evidence="1">Cell membrane</location>
        <topology evidence="1">Multi-pass membrane protein</topology>
    </subcellularLocation>
    <subcellularLocation>
        <location evidence="6">Membrane</location>
        <topology evidence="6">Multi-pass membrane protein</topology>
    </subcellularLocation>
</comment>
<evidence type="ECO:0000259" key="8">
    <source>
        <dbReference type="Pfam" id="PF01618"/>
    </source>
</evidence>
<keyword evidence="4 7" id="KW-1133">Transmembrane helix</keyword>
<dbReference type="eggNOG" id="COG0811">
    <property type="taxonomic scope" value="Bacteria"/>
</dbReference>
<keyword evidence="2" id="KW-1003">Cell membrane</keyword>
<evidence type="ECO:0000256" key="3">
    <source>
        <dbReference type="ARBA" id="ARBA00022692"/>
    </source>
</evidence>
<evidence type="ECO:0000256" key="5">
    <source>
        <dbReference type="ARBA" id="ARBA00023136"/>
    </source>
</evidence>
<gene>
    <name evidence="9" type="ordered locus">Psta_1118</name>
</gene>
<dbReference type="EMBL" id="CP001848">
    <property type="protein sequence ID" value="ADB15801.1"/>
    <property type="molecule type" value="Genomic_DNA"/>
</dbReference>
<dbReference type="PANTHER" id="PTHR30625:SF11">
    <property type="entry name" value="MOTA_TOLQ_EXBB PROTON CHANNEL DOMAIN-CONTAINING PROTEIN"/>
    <property type="match status" value="1"/>
</dbReference>
<keyword evidence="10" id="KW-1185">Reference proteome</keyword>
<feature type="transmembrane region" description="Helical" evidence="7">
    <location>
        <begin position="240"/>
        <end position="261"/>
    </location>
</feature>
<dbReference type="InterPro" id="IPR002898">
    <property type="entry name" value="MotA_ExbB_proton_chnl"/>
</dbReference>
<evidence type="ECO:0000256" key="1">
    <source>
        <dbReference type="ARBA" id="ARBA00004651"/>
    </source>
</evidence>
<dbReference type="PANTHER" id="PTHR30625">
    <property type="entry name" value="PROTEIN TOLQ"/>
    <property type="match status" value="1"/>
</dbReference>
<comment type="similarity">
    <text evidence="6">Belongs to the exbB/tolQ family.</text>
</comment>
<evidence type="ECO:0000256" key="4">
    <source>
        <dbReference type="ARBA" id="ARBA00022989"/>
    </source>
</evidence>
<dbReference type="GO" id="GO:0005886">
    <property type="term" value="C:plasma membrane"/>
    <property type="evidence" value="ECO:0007669"/>
    <property type="project" value="UniProtKB-SubCell"/>
</dbReference>
<evidence type="ECO:0000313" key="9">
    <source>
        <dbReference type="EMBL" id="ADB15801.1"/>
    </source>
</evidence>
<evidence type="ECO:0000256" key="2">
    <source>
        <dbReference type="ARBA" id="ARBA00022475"/>
    </source>
</evidence>
<dbReference type="HOGENOM" id="CLU_939594_0_0_0"/>
<evidence type="ECO:0000256" key="6">
    <source>
        <dbReference type="RuleBase" id="RU004057"/>
    </source>
</evidence>
<name>D2R8X4_PIRSD</name>
<evidence type="ECO:0000256" key="7">
    <source>
        <dbReference type="SAM" id="Phobius"/>
    </source>
</evidence>
<dbReference type="GO" id="GO:0017038">
    <property type="term" value="P:protein import"/>
    <property type="evidence" value="ECO:0007669"/>
    <property type="project" value="TreeGrafter"/>
</dbReference>
<keyword evidence="5 7" id="KW-0472">Membrane</keyword>
<feature type="transmembrane region" description="Helical" evidence="7">
    <location>
        <begin position="87"/>
        <end position="105"/>
    </location>
</feature>
<feature type="transmembrane region" description="Helical" evidence="7">
    <location>
        <begin position="44"/>
        <end position="67"/>
    </location>
</feature>
<proteinExistence type="inferred from homology"/>
<evidence type="ECO:0000313" key="10">
    <source>
        <dbReference type="Proteomes" id="UP000001887"/>
    </source>
</evidence>
<dbReference type="STRING" id="530564.Psta_1118"/>
<protein>
    <recommendedName>
        <fullName evidence="8">MotA/TolQ/ExbB proton channel domain-containing protein</fullName>
    </recommendedName>
</protein>
<sequence length="296" mass="33079">MASSYETALAAKTLADHPALCWSRMDLEQRVGFRGGRFTKVNNWLAFLIAAVATVLFYTVVIVARQFPFTHSMRGLLDSFTDRGPTPYAIVAFSWWAIAILLLKWRKLAFQKRSLTYDVVPRDHDFVLSIPTADRVIEHMHLVADDPRHFVLYNRMMIALSNMKNLGRVADLDEILRSQGEHDESSMETSYSLVRGLLWAIPVLGFIGTVLGLSEAIGGFSNVLTTATDISLVLDALKVVTAGLATAFETTLQALVAALGIQMLLTFIKKGEEEFLDQCSDYCMRRLVSRLRLSPT</sequence>
<feature type="domain" description="MotA/TolQ/ExbB proton channel" evidence="8">
    <location>
        <begin position="164"/>
        <end position="273"/>
    </location>
</feature>
<dbReference type="AlphaFoldDB" id="D2R8X4"/>